<comment type="caution">
    <text evidence="2">The sequence shown here is derived from an EMBL/GenBank/DDBJ whole genome shotgun (WGS) entry which is preliminary data.</text>
</comment>
<gene>
    <name evidence="2" type="ORF">E3J95_06355</name>
</gene>
<dbReference type="Proteomes" id="UP000320781">
    <property type="component" value="Unassembled WGS sequence"/>
</dbReference>
<keyword evidence="1" id="KW-0175">Coiled coil</keyword>
<evidence type="ECO:0000256" key="1">
    <source>
        <dbReference type="SAM" id="Coils"/>
    </source>
</evidence>
<sequence>MKWVAAVLIFLFCLVGVEIYRGTELVKASYTLQKLEGTRKDLEKQNGYLKQKLSSSLSLGSLESRARGKLRLGSPQETRFIREDLPRVESKSIPPWLRAWKQIKELFDNLRKFVSLTLF</sequence>
<dbReference type="EMBL" id="SOKU01000310">
    <property type="protein sequence ID" value="TES84591.1"/>
    <property type="molecule type" value="Genomic_DNA"/>
</dbReference>
<reference evidence="2 3" key="1">
    <citation type="submission" date="2019-03" db="EMBL/GenBank/DDBJ databases">
        <title>Metabolic potential of uncultured bacteria and archaea associated with petroleum seepage in deep-sea sediments.</title>
        <authorList>
            <person name="Dong X."/>
            <person name="Hubert C."/>
        </authorList>
    </citation>
    <scope>NUCLEOTIDE SEQUENCE [LARGE SCALE GENOMIC DNA]</scope>
    <source>
        <strain evidence="2">E44_bin92</strain>
    </source>
</reference>
<organism evidence="2 3">
    <name type="scientific">Aerophobetes bacterium</name>
    <dbReference type="NCBI Taxonomy" id="2030807"/>
    <lineage>
        <taxon>Bacteria</taxon>
        <taxon>Candidatus Aerophobota</taxon>
    </lineage>
</organism>
<feature type="coiled-coil region" evidence="1">
    <location>
        <begin position="25"/>
        <end position="52"/>
    </location>
</feature>
<name>A0A523QGI7_UNCAE</name>
<evidence type="ECO:0000313" key="2">
    <source>
        <dbReference type="EMBL" id="TES84591.1"/>
    </source>
</evidence>
<protein>
    <recommendedName>
        <fullName evidence="4">Cell division protein FtsL</fullName>
    </recommendedName>
</protein>
<dbReference type="AlphaFoldDB" id="A0A523QGI7"/>
<proteinExistence type="predicted"/>
<evidence type="ECO:0000313" key="3">
    <source>
        <dbReference type="Proteomes" id="UP000320781"/>
    </source>
</evidence>
<evidence type="ECO:0008006" key="4">
    <source>
        <dbReference type="Google" id="ProtNLM"/>
    </source>
</evidence>
<accession>A0A523QGI7</accession>